<dbReference type="FunFam" id="3.30.70.270:FF:000001">
    <property type="entry name" value="Diguanylate cyclase domain protein"/>
    <property type="match status" value="1"/>
</dbReference>
<keyword evidence="5" id="KW-0808">Transferase</keyword>
<dbReference type="Pfam" id="PF00990">
    <property type="entry name" value="GGDEF"/>
    <property type="match status" value="1"/>
</dbReference>
<comment type="catalytic activity">
    <reaction evidence="2">
        <text>2 GTP = 3',3'-c-di-GMP + 2 diphosphate</text>
        <dbReference type="Rhea" id="RHEA:24898"/>
        <dbReference type="ChEBI" id="CHEBI:33019"/>
        <dbReference type="ChEBI" id="CHEBI:37565"/>
        <dbReference type="ChEBI" id="CHEBI:58805"/>
        <dbReference type="EC" id="2.7.7.65"/>
    </reaction>
</comment>
<keyword evidence="3" id="KW-0175">Coiled coil</keyword>
<dbReference type="PROSITE" id="PS50887">
    <property type="entry name" value="GGDEF"/>
    <property type="match status" value="1"/>
</dbReference>
<dbReference type="PANTHER" id="PTHR45138:SF9">
    <property type="entry name" value="DIGUANYLATE CYCLASE DGCM-RELATED"/>
    <property type="match status" value="1"/>
</dbReference>
<evidence type="ECO:0000313" key="5">
    <source>
        <dbReference type="EMBL" id="XBM00677.1"/>
    </source>
</evidence>
<organism evidence="5">
    <name type="scientific">Chitinibacter mangrovi</name>
    <dbReference type="NCBI Taxonomy" id="3153927"/>
    <lineage>
        <taxon>Bacteria</taxon>
        <taxon>Pseudomonadati</taxon>
        <taxon>Pseudomonadota</taxon>
        <taxon>Betaproteobacteria</taxon>
        <taxon>Neisseriales</taxon>
        <taxon>Chitinibacteraceae</taxon>
        <taxon>Chitinibacter</taxon>
    </lineage>
</organism>
<feature type="coiled-coil region" evidence="3">
    <location>
        <begin position="403"/>
        <end position="437"/>
    </location>
</feature>
<dbReference type="PANTHER" id="PTHR45138">
    <property type="entry name" value="REGULATORY COMPONENTS OF SENSORY TRANSDUCTION SYSTEM"/>
    <property type="match status" value="1"/>
</dbReference>
<feature type="domain" description="GGDEF" evidence="4">
    <location>
        <begin position="461"/>
        <end position="591"/>
    </location>
</feature>
<protein>
    <recommendedName>
        <fullName evidence="1">diguanylate cyclase</fullName>
        <ecNumber evidence="1">2.7.7.65</ecNumber>
    </recommendedName>
</protein>
<dbReference type="InterPro" id="IPR000160">
    <property type="entry name" value="GGDEF_dom"/>
</dbReference>
<dbReference type="InterPro" id="IPR043128">
    <property type="entry name" value="Rev_trsase/Diguanyl_cyclase"/>
</dbReference>
<dbReference type="InterPro" id="IPR029787">
    <property type="entry name" value="Nucleotide_cyclase"/>
</dbReference>
<dbReference type="AlphaFoldDB" id="A0AAU7F814"/>
<dbReference type="RefSeq" id="WP_348945019.1">
    <property type="nucleotide sequence ID" value="NZ_CP157355.1"/>
</dbReference>
<evidence type="ECO:0000256" key="3">
    <source>
        <dbReference type="SAM" id="Coils"/>
    </source>
</evidence>
<dbReference type="EC" id="2.7.7.65" evidence="1"/>
<dbReference type="EMBL" id="CP157355">
    <property type="protein sequence ID" value="XBM00677.1"/>
    <property type="molecule type" value="Genomic_DNA"/>
</dbReference>
<evidence type="ECO:0000256" key="1">
    <source>
        <dbReference type="ARBA" id="ARBA00012528"/>
    </source>
</evidence>
<dbReference type="CDD" id="cd01949">
    <property type="entry name" value="GGDEF"/>
    <property type="match status" value="1"/>
</dbReference>
<gene>
    <name evidence="5" type="ORF">ABHF33_16750</name>
</gene>
<name>A0AAU7F814_9NEIS</name>
<sequence length="591" mass="66971">MEKLTNPTDIARETLKQLAMRRIVPSPDHYESIYHEIAQTSEADRQHPGLKELIAALERATPQSPEAKRQLEQLKRVIKREEWAALYEQLIRCIQSQGTTSELSKSWGEVIRELILQWDLRNPAYPPSRKKEALDRVLANFGNNANELNQKMVGLINSWSETGVENTPVSSLENLSAEAITPSTTSPAGAESINWQDWRDSTVTALELGLAARLLHNPDLQQETLLIAREAKAVGNRAEMEKWLPRLRKFWLKLELQNDQEDRLADGLMKLLRLLTDNMAEIVIDDEWVRGQIAVVQTIMSQPLDMRVLYDAEAGLKEVMFKQSQVKHSLVEAQTALKNMLASFIDRLGLMSQSTDNYHTKITHYASKIEEANDLVSIRHVMEDLMQDTRSMQVDVMRSRDDLLEARKKADQAHSRVLELEKELTALSDKVREDQLTGALNRRGLEDAYQVELARAQRSQVPFAVSLLDIDNFKKLNDSLGHAAGDTALKHLVQVVKDLLRPTDTVARYGGEEFVILMPGTAIEEGLQVMQRVQRELTKRFFMHENEKVLITFSAGLTLAGLDEPRDAVITRADAAMYKAKKSGKNRVETA</sequence>
<proteinExistence type="predicted"/>
<evidence type="ECO:0000256" key="2">
    <source>
        <dbReference type="ARBA" id="ARBA00034247"/>
    </source>
</evidence>
<evidence type="ECO:0000259" key="4">
    <source>
        <dbReference type="PROSITE" id="PS50887"/>
    </source>
</evidence>
<dbReference type="SUPFAM" id="SSF55073">
    <property type="entry name" value="Nucleotide cyclase"/>
    <property type="match status" value="1"/>
</dbReference>
<dbReference type="GO" id="GO:0052621">
    <property type="term" value="F:diguanylate cyclase activity"/>
    <property type="evidence" value="ECO:0007669"/>
    <property type="project" value="UniProtKB-EC"/>
</dbReference>
<reference evidence="5" key="1">
    <citation type="submission" date="2024-05" db="EMBL/GenBank/DDBJ databases">
        <authorList>
            <person name="Yang L."/>
            <person name="Pan L."/>
        </authorList>
    </citation>
    <scope>NUCLEOTIDE SEQUENCE</scope>
    <source>
        <strain evidence="5">FCG-7</strain>
    </source>
</reference>
<keyword evidence="5" id="KW-0548">Nucleotidyltransferase</keyword>
<dbReference type="NCBIfam" id="TIGR00254">
    <property type="entry name" value="GGDEF"/>
    <property type="match status" value="1"/>
</dbReference>
<dbReference type="SMART" id="SM00267">
    <property type="entry name" value="GGDEF"/>
    <property type="match status" value="1"/>
</dbReference>
<dbReference type="Gene3D" id="3.30.70.270">
    <property type="match status" value="1"/>
</dbReference>
<dbReference type="InterPro" id="IPR050469">
    <property type="entry name" value="Diguanylate_Cyclase"/>
</dbReference>
<dbReference type="KEGG" id="cmav:ABHF33_16750"/>
<accession>A0AAU7F814</accession>